<name>A0A1G6ZIN3_9RHOB</name>
<reference evidence="5 6" key="1">
    <citation type="submission" date="2016-10" db="EMBL/GenBank/DDBJ databases">
        <authorList>
            <person name="de Groot N.N."/>
        </authorList>
    </citation>
    <scope>NUCLEOTIDE SEQUENCE [LARGE SCALE GENOMIC DNA]</scope>
    <source>
        <strain evidence="5 6">DSM 22220</strain>
    </source>
</reference>
<dbReference type="OrthoDB" id="9805730at2"/>
<dbReference type="InterPro" id="IPR018060">
    <property type="entry name" value="HTH_AraC"/>
</dbReference>
<keyword evidence="1" id="KW-0805">Transcription regulation</keyword>
<dbReference type="AlphaFoldDB" id="A0A1G6ZIN3"/>
<dbReference type="PROSITE" id="PS01124">
    <property type="entry name" value="HTH_ARAC_FAMILY_2"/>
    <property type="match status" value="1"/>
</dbReference>
<dbReference type="GO" id="GO:0003700">
    <property type="term" value="F:DNA-binding transcription factor activity"/>
    <property type="evidence" value="ECO:0007669"/>
    <property type="project" value="InterPro"/>
</dbReference>
<dbReference type="SMART" id="SM00342">
    <property type="entry name" value="HTH_ARAC"/>
    <property type="match status" value="1"/>
</dbReference>
<dbReference type="InterPro" id="IPR009057">
    <property type="entry name" value="Homeodomain-like_sf"/>
</dbReference>
<dbReference type="PANTHER" id="PTHR47894">
    <property type="entry name" value="HTH-TYPE TRANSCRIPTIONAL REGULATOR GADX"/>
    <property type="match status" value="1"/>
</dbReference>
<dbReference type="PRINTS" id="PR00032">
    <property type="entry name" value="HTHARAC"/>
</dbReference>
<feature type="domain" description="HTH araC/xylS-type" evidence="4">
    <location>
        <begin position="246"/>
        <end position="346"/>
    </location>
</feature>
<dbReference type="InterPro" id="IPR020449">
    <property type="entry name" value="Tscrpt_reg_AraC-type_HTH"/>
</dbReference>
<evidence type="ECO:0000259" key="4">
    <source>
        <dbReference type="PROSITE" id="PS01124"/>
    </source>
</evidence>
<keyword evidence="6" id="KW-1185">Reference proteome</keyword>
<dbReference type="Proteomes" id="UP000199344">
    <property type="component" value="Unassembled WGS sequence"/>
</dbReference>
<evidence type="ECO:0000256" key="1">
    <source>
        <dbReference type="ARBA" id="ARBA00023015"/>
    </source>
</evidence>
<keyword evidence="2 5" id="KW-0238">DNA-binding</keyword>
<proteinExistence type="predicted"/>
<dbReference type="STRING" id="591205.SAMN05421538_103270"/>
<dbReference type="PANTHER" id="PTHR47894:SF1">
    <property type="entry name" value="HTH-TYPE TRANSCRIPTIONAL REGULATOR VQSM"/>
    <property type="match status" value="1"/>
</dbReference>
<sequence>MAERRIIRIENLVTPKRRAFGILLHLHEVDRQGGDTKALIRGSGLPDAVMSDPDMLIDITVERRFLERLMQTEYRDVTPLEAGLAIGASTDISMFAPISNAAKFAGNCLEGLSMFLRFPELVWSNCCVAFGETDDEEFIEFVPETRSEALDAFSAARDMASTLGFIFGFYPQAPPPLAMEFQYDHGVIHRSLPERLSGYLRFGCERNQLRMPKGFWMHRPATASAAMFRSLEMAIMRQLPVLRKKDSIAQLVTRQLQALDPIASLEEVAGQLGLTARTLSRRLSEEGASFSALQDEVMIGRAKLYIRHSDLRLSQISDLLGYSEPGAFTRAFKRMTGASPKDWRGARI</sequence>
<evidence type="ECO:0000313" key="6">
    <source>
        <dbReference type="Proteomes" id="UP000199344"/>
    </source>
</evidence>
<keyword evidence="3" id="KW-0804">Transcription</keyword>
<dbReference type="Gene3D" id="1.10.10.60">
    <property type="entry name" value="Homeodomain-like"/>
    <property type="match status" value="1"/>
</dbReference>
<dbReference type="InterPro" id="IPR032687">
    <property type="entry name" value="AraC-type_N"/>
</dbReference>
<dbReference type="SUPFAM" id="SSF46689">
    <property type="entry name" value="Homeodomain-like"/>
    <property type="match status" value="1"/>
</dbReference>
<evidence type="ECO:0000313" key="5">
    <source>
        <dbReference type="EMBL" id="SDE02272.1"/>
    </source>
</evidence>
<dbReference type="EMBL" id="FNAH01000003">
    <property type="protein sequence ID" value="SDE02272.1"/>
    <property type="molecule type" value="Genomic_DNA"/>
</dbReference>
<dbReference type="Pfam" id="PF12625">
    <property type="entry name" value="Arabinose_bd"/>
    <property type="match status" value="1"/>
</dbReference>
<dbReference type="GO" id="GO:0000976">
    <property type="term" value="F:transcription cis-regulatory region binding"/>
    <property type="evidence" value="ECO:0007669"/>
    <property type="project" value="TreeGrafter"/>
</dbReference>
<dbReference type="GO" id="GO:0005829">
    <property type="term" value="C:cytosol"/>
    <property type="evidence" value="ECO:0007669"/>
    <property type="project" value="TreeGrafter"/>
</dbReference>
<evidence type="ECO:0000256" key="3">
    <source>
        <dbReference type="ARBA" id="ARBA00023163"/>
    </source>
</evidence>
<dbReference type="Pfam" id="PF12833">
    <property type="entry name" value="HTH_18"/>
    <property type="match status" value="1"/>
</dbReference>
<accession>A0A1G6ZIN3</accession>
<dbReference type="RefSeq" id="WP_090522459.1">
    <property type="nucleotide sequence ID" value="NZ_FNAH01000003.1"/>
</dbReference>
<organism evidence="5 6">
    <name type="scientific">Paracoccus isoporae</name>
    <dbReference type="NCBI Taxonomy" id="591205"/>
    <lineage>
        <taxon>Bacteria</taxon>
        <taxon>Pseudomonadati</taxon>
        <taxon>Pseudomonadota</taxon>
        <taxon>Alphaproteobacteria</taxon>
        <taxon>Rhodobacterales</taxon>
        <taxon>Paracoccaceae</taxon>
        <taxon>Paracoccus</taxon>
    </lineage>
</organism>
<gene>
    <name evidence="5" type="ORF">SAMN05421538_103270</name>
</gene>
<evidence type="ECO:0000256" key="2">
    <source>
        <dbReference type="ARBA" id="ARBA00023125"/>
    </source>
</evidence>
<protein>
    <submittedName>
        <fullName evidence="5">AraC-type DNA-binding protein</fullName>
    </submittedName>
</protein>